<feature type="binding site" evidence="3">
    <location>
        <position position="340"/>
    </location>
    <ligand>
        <name>CTP</name>
        <dbReference type="ChEBI" id="CHEBI:37563"/>
    </ligand>
</feature>
<evidence type="ECO:0000313" key="7">
    <source>
        <dbReference type="EMBL" id="SDE28014.1"/>
    </source>
</evidence>
<dbReference type="SUPFAM" id="SSF52507">
    <property type="entry name" value="Homo-oligomeric flavin-containing Cys decarboxylases, HFCD"/>
    <property type="match status" value="1"/>
</dbReference>
<dbReference type="Proteomes" id="UP000198757">
    <property type="component" value="Unassembled WGS sequence"/>
</dbReference>
<evidence type="ECO:0000256" key="4">
    <source>
        <dbReference type="RuleBase" id="RU364078"/>
    </source>
</evidence>
<dbReference type="EC" id="4.1.1.36" evidence="3"/>
<comment type="catalytic activity">
    <reaction evidence="3 4">
        <text>N-[(R)-4-phosphopantothenoyl]-L-cysteine + H(+) = (R)-4'-phosphopantetheine + CO2</text>
        <dbReference type="Rhea" id="RHEA:16793"/>
        <dbReference type="ChEBI" id="CHEBI:15378"/>
        <dbReference type="ChEBI" id="CHEBI:16526"/>
        <dbReference type="ChEBI" id="CHEBI:59458"/>
        <dbReference type="ChEBI" id="CHEBI:61723"/>
        <dbReference type="EC" id="4.1.1.36"/>
    </reaction>
</comment>
<keyword evidence="1 3" id="KW-0210">Decarboxylase</keyword>
<comment type="pathway">
    <text evidence="3 4">Cofactor biosynthesis; coenzyme A biosynthesis; CoA from (R)-pantothenate: step 2/5.</text>
</comment>
<evidence type="ECO:0000256" key="2">
    <source>
        <dbReference type="ARBA" id="ARBA00023239"/>
    </source>
</evidence>
<evidence type="ECO:0000259" key="6">
    <source>
        <dbReference type="Pfam" id="PF04127"/>
    </source>
</evidence>
<accession>A0A1G7BLN4</accession>
<comment type="catalytic activity">
    <reaction evidence="3 4">
        <text>(R)-4'-phosphopantothenate + L-cysteine + CTP = N-[(R)-4-phosphopantothenoyl]-L-cysteine + CMP + diphosphate + H(+)</text>
        <dbReference type="Rhea" id="RHEA:19397"/>
        <dbReference type="ChEBI" id="CHEBI:10986"/>
        <dbReference type="ChEBI" id="CHEBI:15378"/>
        <dbReference type="ChEBI" id="CHEBI:33019"/>
        <dbReference type="ChEBI" id="CHEBI:35235"/>
        <dbReference type="ChEBI" id="CHEBI:37563"/>
        <dbReference type="ChEBI" id="CHEBI:59458"/>
        <dbReference type="ChEBI" id="CHEBI:60377"/>
        <dbReference type="EC" id="6.3.2.5"/>
    </reaction>
</comment>
<reference evidence="8" key="1">
    <citation type="submission" date="2016-10" db="EMBL/GenBank/DDBJ databases">
        <authorList>
            <person name="Varghese N."/>
            <person name="Submissions S."/>
        </authorList>
    </citation>
    <scope>NUCLEOTIDE SEQUENCE [LARGE SCALE GENOMIC DNA]</scope>
    <source>
        <strain evidence="8">DSM 25811 / CCM 8410 / LMG 26954 / E90</strain>
    </source>
</reference>
<feature type="binding site" evidence="3">
    <location>
        <position position="291"/>
    </location>
    <ligand>
        <name>CTP</name>
        <dbReference type="ChEBI" id="CHEBI:37563"/>
    </ligand>
</feature>
<dbReference type="GO" id="GO:0046872">
    <property type="term" value="F:metal ion binding"/>
    <property type="evidence" value="ECO:0007669"/>
    <property type="project" value="UniProtKB-KW"/>
</dbReference>
<gene>
    <name evidence="3" type="primary">coaBC</name>
    <name evidence="7" type="ORF">SAMN04487894_13112</name>
</gene>
<feature type="region of interest" description="Phosphopantothenate--cysteine ligase" evidence="3">
    <location>
        <begin position="190"/>
        <end position="403"/>
    </location>
</feature>
<dbReference type="SUPFAM" id="SSF102645">
    <property type="entry name" value="CoaB-like"/>
    <property type="match status" value="1"/>
</dbReference>
<evidence type="ECO:0000256" key="1">
    <source>
        <dbReference type="ARBA" id="ARBA00022793"/>
    </source>
</evidence>
<dbReference type="GO" id="GO:0004633">
    <property type="term" value="F:phosphopantothenoylcysteine decarboxylase activity"/>
    <property type="evidence" value="ECO:0007669"/>
    <property type="project" value="UniProtKB-UniRule"/>
</dbReference>
<evidence type="ECO:0000259" key="5">
    <source>
        <dbReference type="Pfam" id="PF02441"/>
    </source>
</evidence>
<dbReference type="InterPro" id="IPR036551">
    <property type="entry name" value="Flavin_trans-like"/>
</dbReference>
<comment type="cofactor">
    <cofactor evidence="3">
        <name>Mg(2+)</name>
        <dbReference type="ChEBI" id="CHEBI:18420"/>
    </cofactor>
</comment>
<dbReference type="HAMAP" id="MF_02225">
    <property type="entry name" value="CoaBC"/>
    <property type="match status" value="1"/>
</dbReference>
<dbReference type="EMBL" id="FMZO01000031">
    <property type="protein sequence ID" value="SDE28014.1"/>
    <property type="molecule type" value="Genomic_DNA"/>
</dbReference>
<organism evidence="7 8">
    <name type="scientific">Niabella drilacis (strain DSM 25811 / CCM 8410 / CCUG 62505 / LMG 26954 / E90)</name>
    <dbReference type="NCBI Taxonomy" id="1285928"/>
    <lineage>
        <taxon>Bacteria</taxon>
        <taxon>Pseudomonadati</taxon>
        <taxon>Bacteroidota</taxon>
        <taxon>Chitinophagia</taxon>
        <taxon>Chitinophagales</taxon>
        <taxon>Chitinophagaceae</taxon>
        <taxon>Niabella</taxon>
    </lineage>
</organism>
<comment type="pathway">
    <text evidence="3 4">Cofactor biosynthesis; coenzyme A biosynthesis; CoA from (R)-pantothenate: step 3/5.</text>
</comment>
<dbReference type="GO" id="GO:0071513">
    <property type="term" value="C:phosphopantothenoylcysteine decarboxylase complex"/>
    <property type="evidence" value="ECO:0007669"/>
    <property type="project" value="TreeGrafter"/>
</dbReference>
<dbReference type="GO" id="GO:0004632">
    <property type="term" value="F:phosphopantothenate--cysteine ligase activity"/>
    <property type="evidence" value="ECO:0007669"/>
    <property type="project" value="UniProtKB-UniRule"/>
</dbReference>
<feature type="region of interest" description="Phosphopantothenoylcysteine decarboxylase" evidence="3">
    <location>
        <begin position="1"/>
        <end position="189"/>
    </location>
</feature>
<comment type="cofactor">
    <cofactor evidence="3">
        <name>FMN</name>
        <dbReference type="ChEBI" id="CHEBI:58210"/>
    </cofactor>
    <text evidence="3">Binds 1 FMN per subunit.</text>
</comment>
<dbReference type="EC" id="6.3.2.5" evidence="3"/>
<comment type="similarity">
    <text evidence="3 4">In the C-terminal section; belongs to the PPC synthetase family.</text>
</comment>
<keyword evidence="3 4" id="KW-0285">Flavoprotein</keyword>
<dbReference type="PANTHER" id="PTHR14359:SF6">
    <property type="entry name" value="PHOSPHOPANTOTHENOYLCYSTEINE DECARBOXYLASE"/>
    <property type="match status" value="1"/>
</dbReference>
<dbReference type="UniPathway" id="UPA00241">
    <property type="reaction ID" value="UER00353"/>
</dbReference>
<name>A0A1G7BLN4_NIADE</name>
<dbReference type="Pfam" id="PF02441">
    <property type="entry name" value="Flavoprotein"/>
    <property type="match status" value="1"/>
</dbReference>
<feature type="binding site" evidence="3">
    <location>
        <position position="344"/>
    </location>
    <ligand>
        <name>CTP</name>
        <dbReference type="ChEBI" id="CHEBI:37563"/>
    </ligand>
</feature>
<evidence type="ECO:0000313" key="8">
    <source>
        <dbReference type="Proteomes" id="UP000198757"/>
    </source>
</evidence>
<dbReference type="Pfam" id="PF04127">
    <property type="entry name" value="DFP"/>
    <property type="match status" value="1"/>
</dbReference>
<keyword evidence="3 4" id="KW-0436">Ligase</keyword>
<dbReference type="STRING" id="1285928.SAMN04487894_13112"/>
<comment type="caution">
    <text evidence="3">Lacks conserved residue(s) required for the propagation of feature annotation.</text>
</comment>
<dbReference type="AlphaFoldDB" id="A0A1G7BLN4"/>
<dbReference type="Gene3D" id="3.40.50.10300">
    <property type="entry name" value="CoaB-like"/>
    <property type="match status" value="1"/>
</dbReference>
<dbReference type="GO" id="GO:0015937">
    <property type="term" value="P:coenzyme A biosynthetic process"/>
    <property type="evidence" value="ECO:0007669"/>
    <property type="project" value="UniProtKB-UniRule"/>
</dbReference>
<feature type="domain" description="Flavoprotein" evidence="5">
    <location>
        <begin position="5"/>
        <end position="173"/>
    </location>
</feature>
<comment type="function">
    <text evidence="3">Catalyzes two sequential steps in the biosynthesis of coenzyme A. In the first step cysteine is conjugated to 4'-phosphopantothenate to form 4-phosphopantothenoylcysteine. In the second step the latter compound is decarboxylated to form 4'-phosphopantotheine.</text>
</comment>
<dbReference type="Gene3D" id="3.40.50.1950">
    <property type="entry name" value="Flavin prenyltransferase-like"/>
    <property type="match status" value="1"/>
</dbReference>
<dbReference type="NCBIfam" id="TIGR00521">
    <property type="entry name" value="coaBC_dfp"/>
    <property type="match status" value="1"/>
</dbReference>
<dbReference type="InterPro" id="IPR007085">
    <property type="entry name" value="DNA/pantothenate-metab_flavo_C"/>
</dbReference>
<keyword evidence="3" id="KW-0511">Multifunctional enzyme</keyword>
<dbReference type="GO" id="GO:0015941">
    <property type="term" value="P:pantothenate catabolic process"/>
    <property type="evidence" value="ECO:0007669"/>
    <property type="project" value="InterPro"/>
</dbReference>
<evidence type="ECO:0000256" key="3">
    <source>
        <dbReference type="HAMAP-Rule" id="MF_02225"/>
    </source>
</evidence>
<dbReference type="InterPro" id="IPR035929">
    <property type="entry name" value="CoaB-like_sf"/>
</dbReference>
<keyword evidence="2 3" id="KW-0456">Lyase</keyword>
<feature type="domain" description="DNA/pantothenate metabolism flavoprotein C-terminal" evidence="6">
    <location>
        <begin position="185"/>
        <end position="397"/>
    </location>
</feature>
<keyword evidence="3" id="KW-0460">Magnesium</keyword>
<dbReference type="OrthoDB" id="9802554at2"/>
<keyword evidence="3" id="KW-0479">Metal-binding</keyword>
<dbReference type="InterPro" id="IPR003382">
    <property type="entry name" value="Flavoprotein"/>
</dbReference>
<sequence>MLEGKKIVIGISGSIAAYKIVHLVRLLVKQKVIVKVIMTPSARDFVSPLTLSTLSKNEVLTDIASGNTWANHVELGRWADLMLIAPLSCNTLAKMAQGHCDNLLLSVYLSATCPVMVSPAMDEDMWHHPATQKNIGILKAFGHIVLAPHHGELASGLIGEGRMEEPEAILAQIGSFFNNKADGSLEGKKVLVTAGPTHEAIDPVRFIGNHSSGKMGYALAQECRKRGAEVVLVLGPAPAILQQDLSGITVVKVTSAEEMYQACMDHFSSADIALMAAAVADYRPATTSEIKIKKQEPGLELSLVKTRDILASLGAVKTSRQVLLGFALETNDEERHALEKLHKKNADYIVLNSLNDGAAFGADTNKITIYSKTGEKSGFESKSKTAVAQDILDTIIKTGTTTI</sequence>
<comment type="similarity">
    <text evidence="3 4">In the N-terminal section; belongs to the HFCD (homo-oligomeric flavin containing Cys decarboxylase) superfamily.</text>
</comment>
<protein>
    <recommendedName>
        <fullName evidence="3">Coenzyme A biosynthesis bifunctional protein CoaBC</fullName>
    </recommendedName>
    <alternativeName>
        <fullName evidence="3">DNA/pantothenate metabolism flavoprotein</fullName>
    </alternativeName>
    <alternativeName>
        <fullName evidence="3">Phosphopantothenoylcysteine synthetase/decarboxylase</fullName>
        <shortName evidence="3">PPCS-PPCDC</shortName>
    </alternativeName>
    <domain>
        <recommendedName>
            <fullName evidence="3">Phosphopantothenoylcysteine decarboxylase</fullName>
            <shortName evidence="3">PPC decarboxylase</shortName>
            <shortName evidence="3">PPC-DC</shortName>
            <ecNumber evidence="3">4.1.1.36</ecNumber>
        </recommendedName>
        <alternativeName>
            <fullName evidence="3">CoaC</fullName>
        </alternativeName>
    </domain>
    <domain>
        <recommendedName>
            <fullName evidence="3">Phosphopantothenate--cysteine ligase</fullName>
            <ecNumber evidence="3">6.3.2.5</ecNumber>
        </recommendedName>
        <alternativeName>
            <fullName evidence="3">CoaB</fullName>
        </alternativeName>
        <alternativeName>
            <fullName evidence="3">Phosphopantothenoylcysteine synthetase</fullName>
            <shortName evidence="3">PPC synthetase</shortName>
            <shortName evidence="3">PPC-S</shortName>
        </alternativeName>
    </domain>
</protein>
<comment type="function">
    <text evidence="4">Catalyzes two steps in the biosynthesis of coenzyme A. In the first step cysteine is conjugated to 4'-phosphopantothenate to form 4-phosphopantothenoylcysteine, in the latter compound is decarboxylated to form 4'-phosphopantotheine.</text>
</comment>
<dbReference type="InterPro" id="IPR005252">
    <property type="entry name" value="CoaBC"/>
</dbReference>
<keyword evidence="3 4" id="KW-0288">FMN</keyword>
<feature type="binding site" evidence="3">
    <location>
        <position position="281"/>
    </location>
    <ligand>
        <name>CTP</name>
        <dbReference type="ChEBI" id="CHEBI:37563"/>
    </ligand>
</feature>
<keyword evidence="8" id="KW-1185">Reference proteome</keyword>
<dbReference type="PANTHER" id="PTHR14359">
    <property type="entry name" value="HOMO-OLIGOMERIC FLAVIN CONTAINING CYS DECARBOXYLASE FAMILY"/>
    <property type="match status" value="1"/>
</dbReference>
<dbReference type="RefSeq" id="WP_090393569.1">
    <property type="nucleotide sequence ID" value="NZ_FMZO01000031.1"/>
</dbReference>
<feature type="binding site" evidence="3">
    <location>
        <position position="326"/>
    </location>
    <ligand>
        <name>CTP</name>
        <dbReference type="ChEBI" id="CHEBI:37563"/>
    </ligand>
</feature>
<proteinExistence type="inferred from homology"/>
<dbReference type="GO" id="GO:0010181">
    <property type="term" value="F:FMN binding"/>
    <property type="evidence" value="ECO:0007669"/>
    <property type="project" value="UniProtKB-UniRule"/>
</dbReference>